<dbReference type="PROSITE" id="PS00061">
    <property type="entry name" value="ADH_SHORT"/>
    <property type="match status" value="1"/>
</dbReference>
<organism evidence="3">
    <name type="scientific">freshwater metagenome</name>
    <dbReference type="NCBI Taxonomy" id="449393"/>
    <lineage>
        <taxon>unclassified sequences</taxon>
        <taxon>metagenomes</taxon>
        <taxon>ecological metagenomes</taxon>
    </lineage>
</organism>
<name>A0A6J7IE76_9ZZZZ</name>
<dbReference type="PANTHER" id="PTHR43391:SF91">
    <property type="entry name" value="OS04G0390700 PROTEIN"/>
    <property type="match status" value="1"/>
</dbReference>
<evidence type="ECO:0000256" key="1">
    <source>
        <dbReference type="ARBA" id="ARBA00006484"/>
    </source>
</evidence>
<dbReference type="GO" id="GO:0016491">
    <property type="term" value="F:oxidoreductase activity"/>
    <property type="evidence" value="ECO:0007669"/>
    <property type="project" value="UniProtKB-KW"/>
</dbReference>
<dbReference type="InterPro" id="IPR036291">
    <property type="entry name" value="NAD(P)-bd_dom_sf"/>
</dbReference>
<dbReference type="Pfam" id="PF00106">
    <property type="entry name" value="adh_short"/>
    <property type="match status" value="1"/>
</dbReference>
<evidence type="ECO:0000256" key="2">
    <source>
        <dbReference type="ARBA" id="ARBA00023002"/>
    </source>
</evidence>
<evidence type="ECO:0000313" key="3">
    <source>
        <dbReference type="EMBL" id="CAB4928782.1"/>
    </source>
</evidence>
<dbReference type="SUPFAM" id="SSF51735">
    <property type="entry name" value="NAD(P)-binding Rossmann-fold domains"/>
    <property type="match status" value="1"/>
</dbReference>
<dbReference type="InterPro" id="IPR002347">
    <property type="entry name" value="SDR_fam"/>
</dbReference>
<protein>
    <submittedName>
        <fullName evidence="3">Unannotated protein</fullName>
    </submittedName>
</protein>
<dbReference type="PRINTS" id="PR00080">
    <property type="entry name" value="SDRFAMILY"/>
</dbReference>
<reference evidence="3" key="1">
    <citation type="submission" date="2020-05" db="EMBL/GenBank/DDBJ databases">
        <authorList>
            <person name="Chiriac C."/>
            <person name="Salcher M."/>
            <person name="Ghai R."/>
            <person name="Kavagutti S V."/>
        </authorList>
    </citation>
    <scope>NUCLEOTIDE SEQUENCE</scope>
</reference>
<dbReference type="Gene3D" id="3.40.50.720">
    <property type="entry name" value="NAD(P)-binding Rossmann-like Domain"/>
    <property type="match status" value="1"/>
</dbReference>
<sequence length="259" mass="26715">MQIAGSVAIVTGSNRGVGRELVEALLERGAATVYAAARTPATLEPVIALDPQRVIPVELDLTRGALIDAAAGVASDVTLVINNAAIAQFVPGLDAPRQSILDELMTNTMGTFDMVRAFTPVVEGNGGGAIVNVMSLQSFAGSLGMDGYSASKAATHSLTQSLRPALAARGIVLSGVYPGGIDTDMLKGIDAPKSSPMTVATGILDGVEAGQDDIFPDPVARFLGGIFQADPKRYEYLFANTPQLVAALEEARGSGDLVM</sequence>
<dbReference type="AlphaFoldDB" id="A0A6J7IE76"/>
<keyword evidence="2" id="KW-0560">Oxidoreductase</keyword>
<proteinExistence type="inferred from homology"/>
<dbReference type="GO" id="GO:0005829">
    <property type="term" value="C:cytosol"/>
    <property type="evidence" value="ECO:0007669"/>
    <property type="project" value="TreeGrafter"/>
</dbReference>
<comment type="similarity">
    <text evidence="1">Belongs to the short-chain dehydrogenases/reductases (SDR) family.</text>
</comment>
<dbReference type="PRINTS" id="PR00081">
    <property type="entry name" value="GDHRDH"/>
</dbReference>
<dbReference type="EMBL" id="CAFBMX010000004">
    <property type="protein sequence ID" value="CAB4928782.1"/>
    <property type="molecule type" value="Genomic_DNA"/>
</dbReference>
<dbReference type="InterPro" id="IPR020904">
    <property type="entry name" value="Sc_DH/Rdtase_CS"/>
</dbReference>
<dbReference type="PANTHER" id="PTHR43391">
    <property type="entry name" value="RETINOL DEHYDROGENASE-RELATED"/>
    <property type="match status" value="1"/>
</dbReference>
<gene>
    <name evidence="3" type="ORF">UFOPK3674_01024</name>
</gene>
<accession>A0A6J7IE76</accession>